<accession>A0ABS0LN48</accession>
<comment type="caution">
    <text evidence="9">The sequence shown here is derived from an EMBL/GenBank/DDBJ whole genome shotgun (WGS) entry which is preliminary data.</text>
</comment>
<keyword evidence="10" id="KW-1185">Reference proteome</keyword>
<feature type="transmembrane region" description="Helical" evidence="7">
    <location>
        <begin position="233"/>
        <end position="258"/>
    </location>
</feature>
<feature type="transmembrane region" description="Helical" evidence="7">
    <location>
        <begin position="165"/>
        <end position="184"/>
    </location>
</feature>
<evidence type="ECO:0000313" key="10">
    <source>
        <dbReference type="Proteomes" id="UP000721415"/>
    </source>
</evidence>
<evidence type="ECO:0000256" key="1">
    <source>
        <dbReference type="ARBA" id="ARBA00004651"/>
    </source>
</evidence>
<feature type="transmembrane region" description="Helical" evidence="7">
    <location>
        <begin position="196"/>
        <end position="212"/>
    </location>
</feature>
<evidence type="ECO:0000256" key="7">
    <source>
        <dbReference type="SAM" id="Phobius"/>
    </source>
</evidence>
<dbReference type="InterPro" id="IPR010619">
    <property type="entry name" value="ThrE-like_N"/>
</dbReference>
<evidence type="ECO:0000256" key="5">
    <source>
        <dbReference type="ARBA" id="ARBA00023136"/>
    </source>
</evidence>
<feature type="domain" description="Threonine/serine exporter-like N-terminal" evidence="8">
    <location>
        <begin position="11"/>
        <end position="249"/>
    </location>
</feature>
<dbReference type="InterPro" id="IPR050539">
    <property type="entry name" value="ThrE_Dicarb/AminoAcid_Exp"/>
</dbReference>
<evidence type="ECO:0000256" key="4">
    <source>
        <dbReference type="ARBA" id="ARBA00022989"/>
    </source>
</evidence>
<feature type="transmembrane region" description="Helical" evidence="7">
    <location>
        <begin position="119"/>
        <end position="136"/>
    </location>
</feature>
<comment type="subcellular location">
    <subcellularLocation>
        <location evidence="1">Cell membrane</location>
        <topology evidence="1">Multi-pass membrane protein</topology>
    </subcellularLocation>
</comment>
<name>A0ABS0LN48_9LACT</name>
<gene>
    <name evidence="9" type="ORF">HZY91_00695</name>
</gene>
<dbReference type="PANTHER" id="PTHR34390">
    <property type="entry name" value="UPF0442 PROTEIN YJJB-RELATED"/>
    <property type="match status" value="1"/>
</dbReference>
<dbReference type="Pfam" id="PF06738">
    <property type="entry name" value="ThrE"/>
    <property type="match status" value="1"/>
</dbReference>
<evidence type="ECO:0000256" key="3">
    <source>
        <dbReference type="ARBA" id="ARBA00022692"/>
    </source>
</evidence>
<dbReference type="EMBL" id="JACBXQ010000001">
    <property type="protein sequence ID" value="MBG9985407.1"/>
    <property type="molecule type" value="Genomic_DNA"/>
</dbReference>
<reference evidence="9 10" key="1">
    <citation type="submission" date="2020-07" db="EMBL/GenBank/DDBJ databases">
        <title>Facklamia lactis sp. nov., isolated from raw milk.</title>
        <authorList>
            <person name="Doll E.V."/>
            <person name="Huptas C."/>
            <person name="Staib L."/>
            <person name="Wenning M."/>
            <person name="Scherer S."/>
        </authorList>
    </citation>
    <scope>NUCLEOTIDE SEQUENCE [LARGE SCALE GENOMIC DNA]</scope>
    <source>
        <strain evidence="9 10">DSM 111018</strain>
    </source>
</reference>
<keyword evidence="4 7" id="KW-1133">Transmembrane helix</keyword>
<dbReference type="PANTHER" id="PTHR34390:SF2">
    <property type="entry name" value="SUCCINATE TRANSPORTER SUBUNIT YJJP-RELATED"/>
    <property type="match status" value="1"/>
</dbReference>
<protein>
    <submittedName>
        <fullName evidence="9">Threonine/serine exporter family protein</fullName>
    </submittedName>
</protein>
<organism evidence="9 10">
    <name type="scientific">Facklamia lactis</name>
    <dbReference type="NCBI Taxonomy" id="2749967"/>
    <lineage>
        <taxon>Bacteria</taxon>
        <taxon>Bacillati</taxon>
        <taxon>Bacillota</taxon>
        <taxon>Bacilli</taxon>
        <taxon>Lactobacillales</taxon>
        <taxon>Aerococcaceae</taxon>
        <taxon>Facklamia</taxon>
    </lineage>
</organism>
<evidence type="ECO:0000259" key="8">
    <source>
        <dbReference type="Pfam" id="PF06738"/>
    </source>
</evidence>
<keyword evidence="5 7" id="KW-0472">Membrane</keyword>
<evidence type="ECO:0000256" key="2">
    <source>
        <dbReference type="ARBA" id="ARBA00022475"/>
    </source>
</evidence>
<comment type="similarity">
    <text evidence="6">Belongs to the ThrE exporter (TC 2.A.79) family.</text>
</comment>
<proteinExistence type="inferred from homology"/>
<keyword evidence="2" id="KW-1003">Cell membrane</keyword>
<feature type="transmembrane region" description="Helical" evidence="7">
    <location>
        <begin position="142"/>
        <end position="158"/>
    </location>
</feature>
<evidence type="ECO:0000313" key="9">
    <source>
        <dbReference type="EMBL" id="MBG9985407.1"/>
    </source>
</evidence>
<evidence type="ECO:0000256" key="6">
    <source>
        <dbReference type="ARBA" id="ARBA00034125"/>
    </source>
</evidence>
<sequence>MRLLYKKIFKLASLAGQILLESNAEEYRVEDTTLRIMQTSGLDQPSSFSNATGLFLSLTDSEYTEYNFSDVVRINHRANNIQKIVQVNEISRRYVSNEIDVDEAYKLLKEIKNQPNYRLVHYTNILLIICFVILFGGNANDILVSILVGGLIILLAYTRQFIYYTNFSFTMLATAVGTIFILFLDGKFPNELHHHILLSAMIMPFYPATSMTNSMRDLLKGNNLAGIIKALDALMNIISIALGFGIGIILSRTLVLYLL</sequence>
<keyword evidence="3 7" id="KW-0812">Transmembrane</keyword>
<dbReference type="Proteomes" id="UP000721415">
    <property type="component" value="Unassembled WGS sequence"/>
</dbReference>